<proteinExistence type="predicted"/>
<gene>
    <name evidence="1" type="ORF">KGA66_06210</name>
</gene>
<keyword evidence="2" id="KW-1185">Reference proteome</keyword>
<dbReference type="PROSITE" id="PS50231">
    <property type="entry name" value="RICIN_B_LECTIN"/>
    <property type="match status" value="1"/>
</dbReference>
<comment type="caution">
    <text evidence="1">The sequence shown here is derived from an EMBL/GenBank/DDBJ whole genome shotgun (WGS) entry which is preliminary data.</text>
</comment>
<dbReference type="RefSeq" id="WP_211465506.1">
    <property type="nucleotide sequence ID" value="NZ_JAGSXH010000013.1"/>
</dbReference>
<evidence type="ECO:0000313" key="2">
    <source>
        <dbReference type="Proteomes" id="UP000677913"/>
    </source>
</evidence>
<organism evidence="1 2">
    <name type="scientific">Actinocrinis puniceicyclus</name>
    <dbReference type="NCBI Taxonomy" id="977794"/>
    <lineage>
        <taxon>Bacteria</taxon>
        <taxon>Bacillati</taxon>
        <taxon>Actinomycetota</taxon>
        <taxon>Actinomycetes</taxon>
        <taxon>Catenulisporales</taxon>
        <taxon>Actinospicaceae</taxon>
        <taxon>Actinocrinis</taxon>
    </lineage>
</organism>
<dbReference type="EMBL" id="JAGSXH010000013">
    <property type="protein sequence ID" value="MBS2962632.1"/>
    <property type="molecule type" value="Genomic_DNA"/>
</dbReference>
<dbReference type="AlphaFoldDB" id="A0A8J8BA69"/>
<evidence type="ECO:0000313" key="1">
    <source>
        <dbReference type="EMBL" id="MBS2962632.1"/>
    </source>
</evidence>
<reference evidence="1" key="1">
    <citation type="submission" date="2021-04" db="EMBL/GenBank/DDBJ databases">
        <title>Genome based classification of Actinospica acidithermotolerans sp. nov., an actinobacterium isolated from an Indonesian hot spring.</title>
        <authorList>
            <person name="Kusuma A.B."/>
            <person name="Putra K.E."/>
            <person name="Nafisah S."/>
            <person name="Loh J."/>
            <person name="Nouioui I."/>
            <person name="Goodfellow M."/>
        </authorList>
    </citation>
    <scope>NUCLEOTIDE SEQUENCE</scope>
    <source>
        <strain evidence="1">DSM 45618</strain>
    </source>
</reference>
<dbReference type="Gene3D" id="2.80.10.50">
    <property type="match status" value="1"/>
</dbReference>
<accession>A0A8J8BA69</accession>
<protein>
    <submittedName>
        <fullName evidence="1">RICIN domain-containing protein</fullName>
    </submittedName>
</protein>
<dbReference type="Proteomes" id="UP000677913">
    <property type="component" value="Unassembled WGS sequence"/>
</dbReference>
<name>A0A8J8BA69_9ACTN</name>
<dbReference type="InterPro" id="IPR035992">
    <property type="entry name" value="Ricin_B-like_lectins"/>
</dbReference>
<sequence length="189" mass="21183">MRAGDAYRFEGRIEALREGRTMFRRKEAATRAAKSRWLRMGALALAPALALLLVTTSSGTASASWRNGEMYNHHKAQCMDGGGGWLSAWDCNGSPVQIWTDISSSWTYQFRDGAGQCVDEGQSTGLFSCNGGNWQQWQATYIGTLSDGRAYYQFKNMQTGYCLDSGSNWNGLMSYPCNANDDYQWWSWN</sequence>
<dbReference type="SUPFAM" id="SSF50370">
    <property type="entry name" value="Ricin B-like lectins"/>
    <property type="match status" value="1"/>
</dbReference>